<organism evidence="4 5">
    <name type="scientific">Polarella glacialis</name>
    <name type="common">Dinoflagellate</name>
    <dbReference type="NCBI Taxonomy" id="89957"/>
    <lineage>
        <taxon>Eukaryota</taxon>
        <taxon>Sar</taxon>
        <taxon>Alveolata</taxon>
        <taxon>Dinophyceae</taxon>
        <taxon>Suessiales</taxon>
        <taxon>Suessiaceae</taxon>
        <taxon>Polarella</taxon>
    </lineage>
</organism>
<feature type="region of interest" description="Disordered" evidence="3">
    <location>
        <begin position="196"/>
        <end position="216"/>
    </location>
</feature>
<dbReference type="EMBL" id="CAJNNV010026133">
    <property type="protein sequence ID" value="CAE8617339.1"/>
    <property type="molecule type" value="Genomic_DNA"/>
</dbReference>
<dbReference type="InterPro" id="IPR011990">
    <property type="entry name" value="TPR-like_helical_dom_sf"/>
</dbReference>
<accession>A0A813FX33</accession>
<feature type="repeat" description="PPR" evidence="2">
    <location>
        <begin position="145"/>
        <end position="180"/>
    </location>
</feature>
<feature type="repeat" description="PPR" evidence="2">
    <location>
        <begin position="463"/>
        <end position="497"/>
    </location>
</feature>
<dbReference type="PROSITE" id="PS51375">
    <property type="entry name" value="PPR"/>
    <property type="match status" value="7"/>
</dbReference>
<dbReference type="Pfam" id="PF01535">
    <property type="entry name" value="PPR"/>
    <property type="match status" value="3"/>
</dbReference>
<evidence type="ECO:0008006" key="6">
    <source>
        <dbReference type="Google" id="ProtNLM"/>
    </source>
</evidence>
<evidence type="ECO:0000256" key="1">
    <source>
        <dbReference type="ARBA" id="ARBA00022737"/>
    </source>
</evidence>
<dbReference type="InterPro" id="IPR002885">
    <property type="entry name" value="PPR_rpt"/>
</dbReference>
<feature type="region of interest" description="Disordered" evidence="3">
    <location>
        <begin position="63"/>
        <end position="82"/>
    </location>
</feature>
<reference evidence="4" key="1">
    <citation type="submission" date="2021-02" db="EMBL/GenBank/DDBJ databases">
        <authorList>
            <person name="Dougan E. K."/>
            <person name="Rhodes N."/>
            <person name="Thang M."/>
            <person name="Chan C."/>
        </authorList>
    </citation>
    <scope>NUCLEOTIDE SEQUENCE</scope>
</reference>
<dbReference type="AlphaFoldDB" id="A0A813FX33"/>
<dbReference type="NCBIfam" id="TIGR00756">
    <property type="entry name" value="PPR"/>
    <property type="match status" value="2"/>
</dbReference>
<protein>
    <recommendedName>
        <fullName evidence="6">Pentatricopeptide repeat-containing protein, chloroplastic</fullName>
    </recommendedName>
</protein>
<proteinExistence type="predicted"/>
<dbReference type="Gene3D" id="1.25.40.10">
    <property type="entry name" value="Tetratricopeptide repeat domain"/>
    <property type="match status" value="4"/>
</dbReference>
<feature type="repeat" description="PPR" evidence="2">
    <location>
        <begin position="616"/>
        <end position="650"/>
    </location>
</feature>
<comment type="caution">
    <text evidence="4">The sequence shown here is derived from an EMBL/GenBank/DDBJ whole genome shotgun (WGS) entry which is preliminary data.</text>
</comment>
<feature type="repeat" description="PPR" evidence="2">
    <location>
        <begin position="348"/>
        <end position="384"/>
    </location>
</feature>
<feature type="repeat" description="PPR" evidence="2">
    <location>
        <begin position="539"/>
        <end position="573"/>
    </location>
</feature>
<dbReference type="Pfam" id="PF13812">
    <property type="entry name" value="PPR_3"/>
    <property type="match status" value="4"/>
</dbReference>
<evidence type="ECO:0000313" key="5">
    <source>
        <dbReference type="Proteomes" id="UP000654075"/>
    </source>
</evidence>
<feature type="repeat" description="PPR" evidence="2">
    <location>
        <begin position="110"/>
        <end position="144"/>
    </location>
</feature>
<gene>
    <name evidence="4" type="ORF">PGLA1383_LOCUS35001</name>
</gene>
<keyword evidence="1" id="KW-0677">Repeat</keyword>
<evidence type="ECO:0000313" key="4">
    <source>
        <dbReference type="EMBL" id="CAE8617339.1"/>
    </source>
</evidence>
<dbReference type="PANTHER" id="PTHR47447:SF17">
    <property type="entry name" value="OS12G0638900 PROTEIN"/>
    <property type="match status" value="1"/>
</dbReference>
<keyword evidence="5" id="KW-1185">Reference proteome</keyword>
<sequence>MQIADPGLVSPLAGSLARPKRLAVADLCGGTFQLDMGTHGICCRSRRCINVMAVPVAAPPLQPFSTSSSSTSGSRETQGADKKSVLLKQLKESGSVAAAEELRSLKLLGNLKDYTMVIAGLARSGKWQLAVLLLREAQGSHLRPDTIVYNAAINACSKAQAPPAVALELLGQLLTENLEPSAATWSSSVLAVGLSDSEQGQQHHQQQQQRSRDDNGRSWWQNCAHGWTGALELLSQAKGYGLRPDVVTFSATVSACARGHRWEHVLEILSEMRHAQAAPNALTVTNALGSLVSNWKVALELVMGASAGRVTPDVVCFGSALSAFEKCKAWEQVLAMLPVMRRRAVPPNVVTWNSAASACEKAGQWRRALQVFATLRSGRDGLEPTVITLNAVVSACEKAARWAEALALLGLALGHPSFPAPSTVTFNAAISACEKAAQGLSARQLLHEMTSSASSWQAVPLPNVVTFNAAISACEKSGDWEWALQLLQSLLGYGGPGGVALEPDCCSFGATASALSRGSFWAGCLQLLQACRLRSVPPDGFICNSVLSACHRAQQPDRSWRLLEEMMTRGPSPDLVAFNSAIAACEALGPSALGLGRWQQALKLLAQLRAARLRPDAQSYNGALNACGGAGQWRTALLLVRELCRDGLRPDLLSYAALVRACEKATRWQIAVQLVDSLDVALKDALLLSSALRACERSMQSLQGYKLLQALDRLGVAAASGIPVG</sequence>
<feature type="compositionally biased region" description="Low complexity" evidence="3">
    <location>
        <begin position="199"/>
        <end position="209"/>
    </location>
</feature>
<feature type="compositionally biased region" description="Low complexity" evidence="3">
    <location>
        <begin position="65"/>
        <end position="74"/>
    </location>
</feature>
<dbReference type="Proteomes" id="UP000654075">
    <property type="component" value="Unassembled WGS sequence"/>
</dbReference>
<evidence type="ECO:0000256" key="2">
    <source>
        <dbReference type="PROSITE-ProRule" id="PRU00708"/>
    </source>
</evidence>
<name>A0A813FX33_POLGL</name>
<evidence type="ECO:0000256" key="3">
    <source>
        <dbReference type="SAM" id="MobiDB-lite"/>
    </source>
</evidence>
<dbReference type="PANTHER" id="PTHR47447">
    <property type="entry name" value="OS03G0856100 PROTEIN"/>
    <property type="match status" value="1"/>
</dbReference>
<feature type="repeat" description="PPR" evidence="2">
    <location>
        <begin position="245"/>
        <end position="279"/>
    </location>
</feature>